<dbReference type="InterPro" id="IPR027417">
    <property type="entry name" value="P-loop_NTPase"/>
</dbReference>
<dbReference type="InterPro" id="IPR056884">
    <property type="entry name" value="NPHP3-like_N"/>
</dbReference>
<dbReference type="PANTHER" id="PTHR10039">
    <property type="entry name" value="AMELOGENIN"/>
    <property type="match status" value="1"/>
</dbReference>
<feature type="region of interest" description="Disordered" evidence="2">
    <location>
        <begin position="519"/>
        <end position="569"/>
    </location>
</feature>
<dbReference type="Gene3D" id="3.40.50.300">
    <property type="entry name" value="P-loop containing nucleotide triphosphate hydrolases"/>
    <property type="match status" value="1"/>
</dbReference>
<dbReference type="InterPro" id="IPR007111">
    <property type="entry name" value="NACHT_NTPase"/>
</dbReference>
<gene>
    <name evidence="4" type="ORF">D9758_007530</name>
</gene>
<evidence type="ECO:0000259" key="3">
    <source>
        <dbReference type="PROSITE" id="PS50837"/>
    </source>
</evidence>
<feature type="region of interest" description="Disordered" evidence="2">
    <location>
        <begin position="611"/>
        <end position="676"/>
    </location>
</feature>
<keyword evidence="1" id="KW-0677">Repeat</keyword>
<sequence>MSEAVPHCDLGRSYTTPKHVYPGNRSNMDPCAREKDALELLRRSLSDQALHCSQPFEDPPRYEDVVKDPTRAQILKDIMNWVNRDDEKPILWLMGAGGTGKTTFARAIAERLSKDTTKLSTAFFCQTRGLDTTSCLPSIAYDFAQKDPGFRAAISHALDKNPALLTASVDVQLRQLLLDPLQENSKRTSHAGQNAVIIIDGLDCVGSESQRQLLSTIFRELQSQSAEKNRQSVPLRILITSRPPTAVKEVLDPPQYDELVVQRSLDEEYFWGKIGLPPEPSDTSHHVSSDFDDEPPPYTSTTQNPEDPSIGRQTLCLRDSEGFSRVSEVPHTFQDLTVVFNKSEPQTHSRSSTAGRLGHFPWTLPSVSQRLVFAPRCPECCTTAQSRFTRRRERIVHAAVYILMHRDWGWSSAVIRNLCKHRVVKCDGYSISWSRSSNPIHSFSHANAFEARESSFHTAEKIYNININLGSPGPADNRHEPFSRLEMELAQMKERLAIVEERVERQKVDIEYLKAKVSQLEQSQIRQSVPPEPPPDLQDYGHPYRQHHSNEYRDLHSEPSQSSTHIHPHVNQPLHHFHASDWRMHDTTTSGTPPPENSSLHPDYRYAAPRQYDCQPSSQSSSSRPRYSPSTSSMRMPGSRSHSRRFNPYHDEHIHHRHSRHGNGRPRERARAMPEE</sequence>
<dbReference type="SUPFAM" id="SSF52540">
    <property type="entry name" value="P-loop containing nucleoside triphosphate hydrolases"/>
    <property type="match status" value="1"/>
</dbReference>
<feature type="region of interest" description="Disordered" evidence="2">
    <location>
        <begin position="273"/>
        <end position="312"/>
    </location>
</feature>
<dbReference type="EMBL" id="JAACJM010000050">
    <property type="protein sequence ID" value="KAF5357709.1"/>
    <property type="molecule type" value="Genomic_DNA"/>
</dbReference>
<feature type="compositionally biased region" description="Basic and acidic residues" evidence="2">
    <location>
        <begin position="548"/>
        <end position="557"/>
    </location>
</feature>
<feature type="compositionally biased region" description="Basic and acidic residues" evidence="2">
    <location>
        <begin position="665"/>
        <end position="676"/>
    </location>
</feature>
<evidence type="ECO:0000256" key="2">
    <source>
        <dbReference type="SAM" id="MobiDB-lite"/>
    </source>
</evidence>
<dbReference type="AlphaFoldDB" id="A0A8H5G3I1"/>
<comment type="caution">
    <text evidence="4">The sequence shown here is derived from an EMBL/GenBank/DDBJ whole genome shotgun (WGS) entry which is preliminary data.</text>
</comment>
<organism evidence="4 5">
    <name type="scientific">Tetrapyrgos nigripes</name>
    <dbReference type="NCBI Taxonomy" id="182062"/>
    <lineage>
        <taxon>Eukaryota</taxon>
        <taxon>Fungi</taxon>
        <taxon>Dikarya</taxon>
        <taxon>Basidiomycota</taxon>
        <taxon>Agaricomycotina</taxon>
        <taxon>Agaricomycetes</taxon>
        <taxon>Agaricomycetidae</taxon>
        <taxon>Agaricales</taxon>
        <taxon>Marasmiineae</taxon>
        <taxon>Marasmiaceae</taxon>
        <taxon>Tetrapyrgos</taxon>
    </lineage>
</organism>
<dbReference type="PROSITE" id="PS50837">
    <property type="entry name" value="NACHT"/>
    <property type="match status" value="1"/>
</dbReference>
<proteinExistence type="predicted"/>
<protein>
    <recommendedName>
        <fullName evidence="3">NACHT domain-containing protein</fullName>
    </recommendedName>
</protein>
<feature type="domain" description="NACHT" evidence="3">
    <location>
        <begin position="89"/>
        <end position="243"/>
    </location>
</feature>
<evidence type="ECO:0000256" key="1">
    <source>
        <dbReference type="ARBA" id="ARBA00022737"/>
    </source>
</evidence>
<dbReference type="Pfam" id="PF24883">
    <property type="entry name" value="NPHP3_N"/>
    <property type="match status" value="1"/>
</dbReference>
<feature type="compositionally biased region" description="Low complexity" evidence="2">
    <location>
        <begin position="615"/>
        <end position="637"/>
    </location>
</feature>
<evidence type="ECO:0000313" key="4">
    <source>
        <dbReference type="EMBL" id="KAF5357709.1"/>
    </source>
</evidence>
<dbReference type="PANTHER" id="PTHR10039:SF14">
    <property type="entry name" value="NACHT DOMAIN-CONTAINING PROTEIN"/>
    <property type="match status" value="1"/>
</dbReference>
<feature type="compositionally biased region" description="Basic residues" evidence="2">
    <location>
        <begin position="655"/>
        <end position="664"/>
    </location>
</feature>
<keyword evidence="5" id="KW-1185">Reference proteome</keyword>
<reference evidence="4 5" key="1">
    <citation type="journal article" date="2020" name="ISME J.">
        <title>Uncovering the hidden diversity of litter-decomposition mechanisms in mushroom-forming fungi.</title>
        <authorList>
            <person name="Floudas D."/>
            <person name="Bentzer J."/>
            <person name="Ahren D."/>
            <person name="Johansson T."/>
            <person name="Persson P."/>
            <person name="Tunlid A."/>
        </authorList>
    </citation>
    <scope>NUCLEOTIDE SEQUENCE [LARGE SCALE GENOMIC DNA]</scope>
    <source>
        <strain evidence="4 5">CBS 291.85</strain>
    </source>
</reference>
<accession>A0A8H5G3I1</accession>
<evidence type="ECO:0000313" key="5">
    <source>
        <dbReference type="Proteomes" id="UP000559256"/>
    </source>
</evidence>
<feature type="region of interest" description="Disordered" evidence="2">
    <location>
        <begin position="584"/>
        <end position="603"/>
    </location>
</feature>
<dbReference type="OrthoDB" id="2928561at2759"/>
<dbReference type="Proteomes" id="UP000559256">
    <property type="component" value="Unassembled WGS sequence"/>
</dbReference>
<name>A0A8H5G3I1_9AGAR</name>